<keyword evidence="1" id="KW-0805">Transcription regulation</keyword>
<dbReference type="Proteomes" id="UP001565927">
    <property type="component" value="Unassembled WGS sequence"/>
</dbReference>
<dbReference type="CDD" id="cd07377">
    <property type="entry name" value="WHTH_GntR"/>
    <property type="match status" value="1"/>
</dbReference>
<comment type="caution">
    <text evidence="5">The sequence shown here is derived from an EMBL/GenBank/DDBJ whole genome shotgun (WGS) entry which is preliminary data.</text>
</comment>
<accession>A0ABV4H2W5</accession>
<reference evidence="5 6" key="1">
    <citation type="submission" date="2024-07" db="EMBL/GenBank/DDBJ databases">
        <authorList>
            <person name="Thanompreechachai J."/>
            <person name="Duangmal K."/>
        </authorList>
    </citation>
    <scope>NUCLEOTIDE SEQUENCE [LARGE SCALE GENOMIC DNA]</scope>
    <source>
        <strain evidence="5 6">LSe6-4</strain>
    </source>
</reference>
<dbReference type="Gene3D" id="1.20.120.530">
    <property type="entry name" value="GntR ligand-binding domain-like"/>
    <property type="match status" value="1"/>
</dbReference>
<evidence type="ECO:0000313" key="5">
    <source>
        <dbReference type="EMBL" id="MEZ0165917.1"/>
    </source>
</evidence>
<dbReference type="InterPro" id="IPR011711">
    <property type="entry name" value="GntR_C"/>
</dbReference>
<evidence type="ECO:0000256" key="2">
    <source>
        <dbReference type="ARBA" id="ARBA00023125"/>
    </source>
</evidence>
<dbReference type="Pfam" id="PF00392">
    <property type="entry name" value="GntR"/>
    <property type="match status" value="1"/>
</dbReference>
<dbReference type="SUPFAM" id="SSF46785">
    <property type="entry name" value="Winged helix' DNA-binding domain"/>
    <property type="match status" value="1"/>
</dbReference>
<evidence type="ECO:0000313" key="6">
    <source>
        <dbReference type="Proteomes" id="UP001565927"/>
    </source>
</evidence>
<dbReference type="SMART" id="SM00345">
    <property type="entry name" value="HTH_GNTR"/>
    <property type="match status" value="1"/>
</dbReference>
<name>A0ABV4H2W5_9ACTN</name>
<dbReference type="RefSeq" id="WP_370442141.1">
    <property type="nucleotide sequence ID" value="NZ_JBGFTU010000016.1"/>
</dbReference>
<feature type="domain" description="HTH gntR-type" evidence="4">
    <location>
        <begin position="11"/>
        <end position="78"/>
    </location>
</feature>
<dbReference type="Pfam" id="PF07729">
    <property type="entry name" value="FCD"/>
    <property type="match status" value="1"/>
</dbReference>
<evidence type="ECO:0000256" key="3">
    <source>
        <dbReference type="ARBA" id="ARBA00023163"/>
    </source>
</evidence>
<dbReference type="SMART" id="SM00895">
    <property type="entry name" value="FCD"/>
    <property type="match status" value="1"/>
</dbReference>
<dbReference type="InterPro" id="IPR036390">
    <property type="entry name" value="WH_DNA-bd_sf"/>
</dbReference>
<dbReference type="PROSITE" id="PS50949">
    <property type="entry name" value="HTH_GNTR"/>
    <property type="match status" value="1"/>
</dbReference>
<keyword evidence="6" id="KW-1185">Reference proteome</keyword>
<dbReference type="SUPFAM" id="SSF48008">
    <property type="entry name" value="GntR ligand-binding domain-like"/>
    <property type="match status" value="1"/>
</dbReference>
<dbReference type="InterPro" id="IPR000524">
    <property type="entry name" value="Tscrpt_reg_HTH_GntR"/>
</dbReference>
<protein>
    <submittedName>
        <fullName evidence="5">GntR family transcriptional regulator</fullName>
    </submittedName>
</protein>
<dbReference type="InterPro" id="IPR008920">
    <property type="entry name" value="TF_FadR/GntR_C"/>
</dbReference>
<dbReference type="PANTHER" id="PTHR43537">
    <property type="entry name" value="TRANSCRIPTIONAL REGULATOR, GNTR FAMILY"/>
    <property type="match status" value="1"/>
</dbReference>
<dbReference type="InterPro" id="IPR036388">
    <property type="entry name" value="WH-like_DNA-bd_sf"/>
</dbReference>
<dbReference type="PANTHER" id="PTHR43537:SF44">
    <property type="entry name" value="GNTR FAMILY REGULATORY PROTEIN"/>
    <property type="match status" value="1"/>
</dbReference>
<dbReference type="EMBL" id="JBGFTU010000016">
    <property type="protein sequence ID" value="MEZ0165917.1"/>
    <property type="molecule type" value="Genomic_DNA"/>
</dbReference>
<proteinExistence type="predicted"/>
<keyword evidence="3" id="KW-0804">Transcription</keyword>
<keyword evidence="2" id="KW-0238">DNA-binding</keyword>
<dbReference type="PRINTS" id="PR00035">
    <property type="entry name" value="HTHGNTR"/>
</dbReference>
<evidence type="ECO:0000256" key="1">
    <source>
        <dbReference type="ARBA" id="ARBA00023015"/>
    </source>
</evidence>
<sequence length="219" mass="24377">MPQPMEAATLTGAQARVLDALRTAIISGDHQPGTPLSEVSLAEQHGVSRTPVREALKQLQIEGLIEVRPRVGTFVRSPSRREVIELFELKEVLEGMGARLLAARGRVPPLDELEENIERSRLAVAADDHDGYADLVHAFHSTIIDGADNTQLKNHYRTLMNQLAYHRLVARSLNRPGRLGASLSEHEKVLQHIREKDGYGAEFAMRDHVRSSERETLSS</sequence>
<organism evidence="5 6">
    <name type="scientific">Kineococcus halophytocola</name>
    <dbReference type="NCBI Taxonomy" id="3234027"/>
    <lineage>
        <taxon>Bacteria</taxon>
        <taxon>Bacillati</taxon>
        <taxon>Actinomycetota</taxon>
        <taxon>Actinomycetes</taxon>
        <taxon>Kineosporiales</taxon>
        <taxon>Kineosporiaceae</taxon>
        <taxon>Kineococcus</taxon>
    </lineage>
</organism>
<evidence type="ECO:0000259" key="4">
    <source>
        <dbReference type="PROSITE" id="PS50949"/>
    </source>
</evidence>
<dbReference type="Gene3D" id="1.10.10.10">
    <property type="entry name" value="Winged helix-like DNA-binding domain superfamily/Winged helix DNA-binding domain"/>
    <property type="match status" value="1"/>
</dbReference>
<gene>
    <name evidence="5" type="ORF">AB2L27_14250</name>
</gene>